<gene>
    <name evidence="3" type="ORF">A6R68_05779</name>
</gene>
<reference evidence="3 4" key="1">
    <citation type="submission" date="2016-06" db="EMBL/GenBank/DDBJ databases">
        <title>The Draft Genome Sequence and Annotation of the Desert Woodrat Neotoma lepida.</title>
        <authorList>
            <person name="Campbell M."/>
            <person name="Oakeson K.F."/>
            <person name="Yandell M."/>
            <person name="Halpert J.R."/>
            <person name="Dearing D."/>
        </authorList>
    </citation>
    <scope>NUCLEOTIDE SEQUENCE [LARGE SCALE GENOMIC DNA]</scope>
    <source>
        <strain evidence="3">417</strain>
        <tissue evidence="3">Liver</tissue>
    </source>
</reference>
<dbReference type="STRING" id="56216.A0A1A6GHK6"/>
<dbReference type="EMBL" id="LZPO01089558">
    <property type="protein sequence ID" value="OBS65706.1"/>
    <property type="molecule type" value="Genomic_DNA"/>
</dbReference>
<keyword evidence="4" id="KW-1185">Reference proteome</keyword>
<name>A0A1A6GHK6_NEOLE</name>
<dbReference type="PANTHER" id="PTHR36868:SF1">
    <property type="entry name" value="NUTRITIONALLY-REGULATED ADIPOSE AND CARDIAC ENRICHED PROTEIN HOMOLOG"/>
    <property type="match status" value="1"/>
</dbReference>
<accession>A0A1A6GHK6</accession>
<keyword evidence="2" id="KW-1133">Transmembrane helix</keyword>
<feature type="compositionally biased region" description="Basic and acidic residues" evidence="1">
    <location>
        <begin position="10"/>
        <end position="24"/>
    </location>
</feature>
<dbReference type="Proteomes" id="UP000092124">
    <property type="component" value="Unassembled WGS sequence"/>
</dbReference>
<feature type="transmembrane region" description="Helical" evidence="2">
    <location>
        <begin position="114"/>
        <end position="136"/>
    </location>
</feature>
<dbReference type="Pfam" id="PF15555">
    <property type="entry name" value="DUF4658"/>
    <property type="match status" value="1"/>
</dbReference>
<feature type="compositionally biased region" description="Basic and acidic residues" evidence="1">
    <location>
        <begin position="34"/>
        <end position="43"/>
    </location>
</feature>
<evidence type="ECO:0008006" key="5">
    <source>
        <dbReference type="Google" id="ProtNLM"/>
    </source>
</evidence>
<dbReference type="GO" id="GO:0005886">
    <property type="term" value="C:plasma membrane"/>
    <property type="evidence" value="ECO:0007669"/>
    <property type="project" value="TreeGrafter"/>
</dbReference>
<evidence type="ECO:0000256" key="2">
    <source>
        <dbReference type="SAM" id="Phobius"/>
    </source>
</evidence>
<evidence type="ECO:0000256" key="1">
    <source>
        <dbReference type="SAM" id="MobiDB-lite"/>
    </source>
</evidence>
<keyword evidence="2" id="KW-0472">Membrane</keyword>
<protein>
    <recommendedName>
        <fullName evidence="5">Nutritionally-regulated adipose and cardiac enriched protein homolog</fullName>
    </recommendedName>
</protein>
<proteinExistence type="predicted"/>
<organism evidence="3 4">
    <name type="scientific">Neotoma lepida</name>
    <name type="common">Desert woodrat</name>
    <dbReference type="NCBI Taxonomy" id="56216"/>
    <lineage>
        <taxon>Eukaryota</taxon>
        <taxon>Metazoa</taxon>
        <taxon>Chordata</taxon>
        <taxon>Craniata</taxon>
        <taxon>Vertebrata</taxon>
        <taxon>Euteleostomi</taxon>
        <taxon>Mammalia</taxon>
        <taxon>Eutheria</taxon>
        <taxon>Euarchontoglires</taxon>
        <taxon>Glires</taxon>
        <taxon>Rodentia</taxon>
        <taxon>Myomorpha</taxon>
        <taxon>Muroidea</taxon>
        <taxon>Cricetidae</taxon>
        <taxon>Neotominae</taxon>
        <taxon>Neotoma</taxon>
    </lineage>
</organism>
<dbReference type="AlphaFoldDB" id="A0A1A6GHK6"/>
<sequence length="170" mass="18974">MRSAAQVLHPDSHPQTHHPTRENEGATWGSPPPRTERGGDRKCPPSILRPRRQECGCHGAEPQRTSRHVRFREPLEVAVHYIARKDTTAAVKVPSRPASHGGSLLQSASCSGSLLLWLTLCVLLGAVLGLYCGQAHHVTVALETLWDWFLILILRLWHVVLACWHCLLRL</sequence>
<dbReference type="OrthoDB" id="9535799at2759"/>
<evidence type="ECO:0000313" key="4">
    <source>
        <dbReference type="Proteomes" id="UP000092124"/>
    </source>
</evidence>
<dbReference type="PANTHER" id="PTHR36868">
    <property type="entry name" value="NUTRITIONALLY-REGULATED ADIPOSE AND CARDIAC ENRICHED PROTEIN HOMOLOG"/>
    <property type="match status" value="1"/>
</dbReference>
<dbReference type="InterPro" id="IPR028114">
    <property type="entry name" value="DUF4658"/>
</dbReference>
<comment type="caution">
    <text evidence="3">The sequence shown here is derived from an EMBL/GenBank/DDBJ whole genome shotgun (WGS) entry which is preliminary data.</text>
</comment>
<keyword evidence="2" id="KW-0812">Transmembrane</keyword>
<feature type="region of interest" description="Disordered" evidence="1">
    <location>
        <begin position="1"/>
        <end position="47"/>
    </location>
</feature>
<evidence type="ECO:0000313" key="3">
    <source>
        <dbReference type="EMBL" id="OBS65706.1"/>
    </source>
</evidence>
<feature type="transmembrane region" description="Helical" evidence="2">
    <location>
        <begin position="148"/>
        <end position="168"/>
    </location>
</feature>